<keyword evidence="4 6" id="KW-0699">rRNA-binding</keyword>
<keyword evidence="8" id="KW-1185">Reference proteome</keyword>
<evidence type="ECO:0000313" key="7">
    <source>
        <dbReference type="EMBL" id="TCV97443.1"/>
    </source>
</evidence>
<evidence type="ECO:0000256" key="5">
    <source>
        <dbReference type="RuleBase" id="RU003919"/>
    </source>
</evidence>
<dbReference type="SUPFAM" id="SSF47060">
    <property type="entry name" value="S15/NS1 RNA-binding domain"/>
    <property type="match status" value="1"/>
</dbReference>
<evidence type="ECO:0000256" key="6">
    <source>
        <dbReference type="RuleBase" id="RU004524"/>
    </source>
</evidence>
<dbReference type="HAMAP" id="MF_01343_B">
    <property type="entry name" value="Ribosomal_uS15_B"/>
    <property type="match status" value="1"/>
</dbReference>
<accession>A0A4R3Z119</accession>
<sequence>MALTPEQTGKIIADFGRVPNDTGSPEVQVALLTANIGHLQTHFAEHKQDNHSRRGLLKMVNTRKKLLAYLKKNDLGRYQTVIERLGLRR</sequence>
<dbReference type="Gene3D" id="1.10.287.10">
    <property type="entry name" value="S15/NS1, RNA-binding"/>
    <property type="match status" value="1"/>
</dbReference>
<evidence type="ECO:0000313" key="8">
    <source>
        <dbReference type="Proteomes" id="UP000295645"/>
    </source>
</evidence>
<organism evidence="7 8">
    <name type="scientific">Luteibacter rhizovicinus</name>
    <dbReference type="NCBI Taxonomy" id="242606"/>
    <lineage>
        <taxon>Bacteria</taxon>
        <taxon>Pseudomonadati</taxon>
        <taxon>Pseudomonadota</taxon>
        <taxon>Gammaproteobacteria</taxon>
        <taxon>Lysobacterales</taxon>
        <taxon>Rhodanobacteraceae</taxon>
        <taxon>Luteibacter</taxon>
    </lineage>
</organism>
<dbReference type="FunFam" id="1.10.287.10:FF:000002">
    <property type="entry name" value="30S ribosomal protein S15"/>
    <property type="match status" value="1"/>
</dbReference>
<dbReference type="Gene3D" id="6.10.250.3130">
    <property type="match status" value="1"/>
</dbReference>
<dbReference type="NCBIfam" id="TIGR00952">
    <property type="entry name" value="S15_bact"/>
    <property type="match status" value="1"/>
</dbReference>
<comment type="subunit">
    <text evidence="3 4">Part of the 30S ribosomal subunit. Forms a bridge to the 50S subunit in the 70S ribosome, contacting the 23S rRNA.</text>
</comment>
<evidence type="ECO:0000256" key="3">
    <source>
        <dbReference type="ARBA" id="ARBA00064542"/>
    </source>
</evidence>
<dbReference type="PANTHER" id="PTHR23321:SF26">
    <property type="entry name" value="SMALL RIBOSOMAL SUBUNIT PROTEIN US15M"/>
    <property type="match status" value="1"/>
</dbReference>
<dbReference type="Proteomes" id="UP000295645">
    <property type="component" value="Unassembled WGS sequence"/>
</dbReference>
<dbReference type="AlphaFoldDB" id="A0A4R3Z119"/>
<protein>
    <recommendedName>
        <fullName evidence="4">Small ribosomal subunit protein uS15</fullName>
    </recommendedName>
</protein>
<name>A0A4R3Z119_9GAMM</name>
<dbReference type="EMBL" id="SMCS01000001">
    <property type="protein sequence ID" value="TCV97443.1"/>
    <property type="molecule type" value="Genomic_DNA"/>
</dbReference>
<dbReference type="PROSITE" id="PS00362">
    <property type="entry name" value="RIBOSOMAL_S15"/>
    <property type="match status" value="1"/>
</dbReference>
<proteinExistence type="inferred from homology"/>
<dbReference type="GO" id="GO:0022627">
    <property type="term" value="C:cytosolic small ribosomal subunit"/>
    <property type="evidence" value="ECO:0007669"/>
    <property type="project" value="TreeGrafter"/>
</dbReference>
<dbReference type="RefSeq" id="WP_132141507.1">
    <property type="nucleotide sequence ID" value="NZ_SMCS01000001.1"/>
</dbReference>
<dbReference type="PANTHER" id="PTHR23321">
    <property type="entry name" value="RIBOSOMAL PROTEIN S15, BACTERIAL AND ORGANELLAR"/>
    <property type="match status" value="1"/>
</dbReference>
<gene>
    <name evidence="4" type="primary">rpsO</name>
    <name evidence="7" type="ORF">EC912_101455</name>
</gene>
<dbReference type="InterPro" id="IPR005290">
    <property type="entry name" value="Ribosomal_uS15_bac-type"/>
</dbReference>
<evidence type="ECO:0000256" key="1">
    <source>
        <dbReference type="ARBA" id="ARBA00022980"/>
    </source>
</evidence>
<keyword evidence="2 4" id="KW-0687">Ribonucleoprotein</keyword>
<dbReference type="InterPro" id="IPR000589">
    <property type="entry name" value="Ribosomal_uS15"/>
</dbReference>
<evidence type="ECO:0000256" key="4">
    <source>
        <dbReference type="HAMAP-Rule" id="MF_01343"/>
    </source>
</evidence>
<dbReference type="InterPro" id="IPR009068">
    <property type="entry name" value="uS15_NS1_RNA-bd_sf"/>
</dbReference>
<comment type="function">
    <text evidence="4 6">One of the primary rRNA binding proteins, it binds directly to 16S rRNA where it helps nucleate assembly of the platform of the 30S subunit by binding and bridging several RNA helices of the 16S rRNA.</text>
</comment>
<keyword evidence="1 4" id="KW-0689">Ribosomal protein</keyword>
<evidence type="ECO:0000256" key="2">
    <source>
        <dbReference type="ARBA" id="ARBA00023274"/>
    </source>
</evidence>
<reference evidence="7 8" key="1">
    <citation type="submission" date="2019-03" db="EMBL/GenBank/DDBJ databases">
        <title>Above-ground endophytic microbial communities from plants in different locations in the United States.</title>
        <authorList>
            <person name="Frank C."/>
        </authorList>
    </citation>
    <scope>NUCLEOTIDE SEQUENCE [LARGE SCALE GENOMIC DNA]</scope>
    <source>
        <strain evidence="7 8">LP_13_YM</strain>
    </source>
</reference>
<dbReference type="Pfam" id="PF00312">
    <property type="entry name" value="Ribosomal_S15"/>
    <property type="match status" value="1"/>
</dbReference>
<dbReference type="GO" id="GO:0006412">
    <property type="term" value="P:translation"/>
    <property type="evidence" value="ECO:0007669"/>
    <property type="project" value="UniProtKB-UniRule"/>
</dbReference>
<dbReference type="OrthoDB" id="9799262at2"/>
<comment type="similarity">
    <text evidence="4 5">Belongs to the universal ribosomal protein uS15 family.</text>
</comment>
<keyword evidence="4 6" id="KW-0694">RNA-binding</keyword>
<dbReference type="SMART" id="SM01387">
    <property type="entry name" value="Ribosomal_S15"/>
    <property type="match status" value="1"/>
</dbReference>
<dbReference type="GO" id="GO:0003735">
    <property type="term" value="F:structural constituent of ribosome"/>
    <property type="evidence" value="ECO:0007669"/>
    <property type="project" value="InterPro"/>
</dbReference>
<dbReference type="GO" id="GO:0019843">
    <property type="term" value="F:rRNA binding"/>
    <property type="evidence" value="ECO:0007669"/>
    <property type="project" value="UniProtKB-UniRule"/>
</dbReference>
<dbReference type="CDD" id="cd00353">
    <property type="entry name" value="Ribosomal_S15p_S13e"/>
    <property type="match status" value="1"/>
</dbReference>
<comment type="function">
    <text evidence="4">Forms an intersubunit bridge (bridge B4) with the 23S rRNA of the 50S subunit in the ribosome.</text>
</comment>
<comment type="caution">
    <text evidence="7">The sequence shown here is derived from an EMBL/GenBank/DDBJ whole genome shotgun (WGS) entry which is preliminary data.</text>
</comment>